<name>A0A1E4TWX7_PACTA</name>
<dbReference type="EMBL" id="KV454013">
    <property type="protein sequence ID" value="ODV96237.1"/>
    <property type="molecule type" value="Genomic_DNA"/>
</dbReference>
<organism evidence="2 3">
    <name type="scientific">Pachysolen tannophilus NRRL Y-2460</name>
    <dbReference type="NCBI Taxonomy" id="669874"/>
    <lineage>
        <taxon>Eukaryota</taxon>
        <taxon>Fungi</taxon>
        <taxon>Dikarya</taxon>
        <taxon>Ascomycota</taxon>
        <taxon>Saccharomycotina</taxon>
        <taxon>Pichiomycetes</taxon>
        <taxon>Pachysolenaceae</taxon>
        <taxon>Pachysolen</taxon>
    </lineage>
</organism>
<keyword evidence="3" id="KW-1185">Reference proteome</keyword>
<evidence type="ECO:0000256" key="1">
    <source>
        <dbReference type="SAM" id="Phobius"/>
    </source>
</evidence>
<accession>A0A1E4TWX7</accession>
<evidence type="ECO:0000313" key="3">
    <source>
        <dbReference type="Proteomes" id="UP000094236"/>
    </source>
</evidence>
<reference evidence="3" key="1">
    <citation type="submission" date="2016-05" db="EMBL/GenBank/DDBJ databases">
        <title>Comparative genomics of biotechnologically important yeasts.</title>
        <authorList>
            <consortium name="DOE Joint Genome Institute"/>
            <person name="Riley R."/>
            <person name="Haridas S."/>
            <person name="Wolfe K.H."/>
            <person name="Lopes M.R."/>
            <person name="Hittinger C.T."/>
            <person name="Goker M."/>
            <person name="Salamov A."/>
            <person name="Wisecaver J."/>
            <person name="Long T.M."/>
            <person name="Aerts A.L."/>
            <person name="Barry K."/>
            <person name="Choi C."/>
            <person name="Clum A."/>
            <person name="Coughlan A.Y."/>
            <person name="Deshpande S."/>
            <person name="Douglass A.P."/>
            <person name="Hanson S.J."/>
            <person name="Klenk H.-P."/>
            <person name="Labutti K."/>
            <person name="Lapidus A."/>
            <person name="Lindquist E."/>
            <person name="Lipzen A."/>
            <person name="Meier-Kolthoff J.P."/>
            <person name="Ohm R.A."/>
            <person name="Otillar R.P."/>
            <person name="Pangilinan J."/>
            <person name="Peng Y."/>
            <person name="Rokas A."/>
            <person name="Rosa C.A."/>
            <person name="Scheuner C."/>
            <person name="Sibirny A.A."/>
            <person name="Slot J.C."/>
            <person name="Stielow J.B."/>
            <person name="Sun H."/>
            <person name="Kurtzman C.P."/>
            <person name="Blackwell M."/>
            <person name="Grigoriev I.V."/>
            <person name="Jeffries T.W."/>
        </authorList>
    </citation>
    <scope>NUCLEOTIDE SEQUENCE [LARGE SCALE GENOMIC DNA]</scope>
    <source>
        <strain evidence="3">NRRL Y-2460</strain>
    </source>
</reference>
<keyword evidence="1" id="KW-0472">Membrane</keyword>
<keyword evidence="1" id="KW-0812">Transmembrane</keyword>
<feature type="transmembrane region" description="Helical" evidence="1">
    <location>
        <begin position="25"/>
        <end position="43"/>
    </location>
</feature>
<sequence length="85" mass="10135">MFITNCYKYYFYHLPYYMLTKNESLVLHLIICLLLMLVAYSIFKPTYLILTNVNKISNVAEYLHGAYLNSYELSALSDFFFETVY</sequence>
<gene>
    <name evidence="2" type="ORF">PACTADRAFT_49618</name>
</gene>
<evidence type="ECO:0000313" key="2">
    <source>
        <dbReference type="EMBL" id="ODV96237.1"/>
    </source>
</evidence>
<dbReference type="Proteomes" id="UP000094236">
    <property type="component" value="Unassembled WGS sequence"/>
</dbReference>
<keyword evidence="1" id="KW-1133">Transmembrane helix</keyword>
<protein>
    <submittedName>
        <fullName evidence="2">Uncharacterized protein</fullName>
    </submittedName>
</protein>
<proteinExistence type="predicted"/>
<dbReference type="AlphaFoldDB" id="A0A1E4TWX7"/>